<organism evidence="1 2">
    <name type="scientific">Chryseobacterium lathyri</name>
    <dbReference type="NCBI Taxonomy" id="395933"/>
    <lineage>
        <taxon>Bacteria</taxon>
        <taxon>Pseudomonadati</taxon>
        <taxon>Bacteroidota</taxon>
        <taxon>Flavobacteriia</taxon>
        <taxon>Flavobacteriales</taxon>
        <taxon>Weeksellaceae</taxon>
        <taxon>Chryseobacterium group</taxon>
        <taxon>Chryseobacterium</taxon>
    </lineage>
</organism>
<dbReference type="EMBL" id="BJYI01000026">
    <property type="protein sequence ID" value="GEN74119.1"/>
    <property type="molecule type" value="Genomic_DNA"/>
</dbReference>
<dbReference type="RefSeq" id="WP_111960191.1">
    <property type="nucleotide sequence ID" value="NZ_BJYI01000026.1"/>
</dbReference>
<dbReference type="OrthoDB" id="1260655at2"/>
<reference evidence="1 2" key="1">
    <citation type="submission" date="2019-07" db="EMBL/GenBank/DDBJ databases">
        <title>Whole genome shotgun sequence of Chryseobacterium lathyri NBRC 105250.</title>
        <authorList>
            <person name="Hosoyama A."/>
            <person name="Uohara A."/>
            <person name="Ohji S."/>
            <person name="Ichikawa N."/>
        </authorList>
    </citation>
    <scope>NUCLEOTIDE SEQUENCE [LARGE SCALE GENOMIC DNA]</scope>
    <source>
        <strain evidence="1 2">NBRC 105250</strain>
    </source>
</reference>
<dbReference type="AlphaFoldDB" id="A0A511YG05"/>
<proteinExistence type="predicted"/>
<evidence type="ECO:0000313" key="2">
    <source>
        <dbReference type="Proteomes" id="UP000321150"/>
    </source>
</evidence>
<dbReference type="Proteomes" id="UP000321150">
    <property type="component" value="Unassembled WGS sequence"/>
</dbReference>
<comment type="caution">
    <text evidence="1">The sequence shown here is derived from an EMBL/GenBank/DDBJ whole genome shotgun (WGS) entry which is preliminary data.</text>
</comment>
<sequence>MLETKLQKTILGNQILKFQFYKMESFKNGKRKQITKGFIWFSNGMSIRIEGSKFLIVLKDRKTFGYLGSSMKAYKKIKRMLANWFRPYKNHRIFKYGDGYLTRKYPNREFLLTAKI</sequence>
<gene>
    <name evidence="1" type="ORF">CLA01_41910</name>
</gene>
<evidence type="ECO:0000313" key="1">
    <source>
        <dbReference type="EMBL" id="GEN74119.1"/>
    </source>
</evidence>
<protein>
    <submittedName>
        <fullName evidence="1">Uncharacterized protein</fullName>
    </submittedName>
</protein>
<accession>A0A511YG05</accession>
<name>A0A511YG05_9FLAO</name>